<dbReference type="Pfam" id="PF03727">
    <property type="entry name" value="Hexokinase_2"/>
    <property type="match status" value="1"/>
</dbReference>
<accession>A0AAD5E349</accession>
<feature type="domain" description="Hexokinase N-terminal" evidence="13">
    <location>
        <begin position="30"/>
        <end position="223"/>
    </location>
</feature>
<keyword evidence="16" id="KW-1185">Reference proteome</keyword>
<comment type="catalytic activity">
    <reaction evidence="10">
        <text>D-fructose + ATP = D-fructose 6-phosphate + ADP + H(+)</text>
        <dbReference type="Rhea" id="RHEA:16125"/>
        <dbReference type="ChEBI" id="CHEBI:15378"/>
        <dbReference type="ChEBI" id="CHEBI:30616"/>
        <dbReference type="ChEBI" id="CHEBI:37721"/>
        <dbReference type="ChEBI" id="CHEBI:61527"/>
        <dbReference type="ChEBI" id="CHEBI:456216"/>
        <dbReference type="EC" id="2.7.1.1"/>
    </reaction>
    <physiologicalReaction direction="left-to-right" evidence="10">
        <dbReference type="Rhea" id="RHEA:16126"/>
    </physiologicalReaction>
</comment>
<evidence type="ECO:0000256" key="6">
    <source>
        <dbReference type="ARBA" id="ARBA00022777"/>
    </source>
</evidence>
<keyword evidence="7 12" id="KW-0067">ATP-binding</keyword>
<dbReference type="GO" id="GO:0008865">
    <property type="term" value="F:fructokinase activity"/>
    <property type="evidence" value="ECO:0007669"/>
    <property type="project" value="TreeGrafter"/>
</dbReference>
<evidence type="ECO:0000256" key="4">
    <source>
        <dbReference type="ARBA" id="ARBA00022679"/>
    </source>
</evidence>
<reference evidence="15" key="2">
    <citation type="journal article" date="2022" name="Proc. Natl. Acad. Sci. U.S.A.">
        <title>Diploid-dominant life cycles characterize the early evolution of Fungi.</title>
        <authorList>
            <person name="Amses K.R."/>
            <person name="Simmons D.R."/>
            <person name="Longcore J.E."/>
            <person name="Mondo S.J."/>
            <person name="Seto K."/>
            <person name="Jeronimo G.H."/>
            <person name="Bonds A.E."/>
            <person name="Quandt C.A."/>
            <person name="Davis W.J."/>
            <person name="Chang Y."/>
            <person name="Federici B.A."/>
            <person name="Kuo A."/>
            <person name="LaButti K."/>
            <person name="Pangilinan J."/>
            <person name="Andreopoulos W."/>
            <person name="Tritt A."/>
            <person name="Riley R."/>
            <person name="Hundley H."/>
            <person name="Johnson J."/>
            <person name="Lipzen A."/>
            <person name="Barry K."/>
            <person name="Lang B.F."/>
            <person name="Cuomo C.A."/>
            <person name="Buchler N.E."/>
            <person name="Grigoriev I.V."/>
            <person name="Spatafora J.W."/>
            <person name="Stajich J.E."/>
            <person name="James T.Y."/>
        </authorList>
    </citation>
    <scope>NUCLEOTIDE SEQUENCE</scope>
    <source>
        <strain evidence="15">AG</strain>
    </source>
</reference>
<keyword evidence="6 12" id="KW-0418">Kinase</keyword>
<dbReference type="RefSeq" id="XP_051440888.1">
    <property type="nucleotide sequence ID" value="XM_051592030.1"/>
</dbReference>
<evidence type="ECO:0000256" key="12">
    <source>
        <dbReference type="RuleBase" id="RU362007"/>
    </source>
</evidence>
<feature type="domain" description="Hexokinase C-terminal" evidence="14">
    <location>
        <begin position="230"/>
        <end position="466"/>
    </location>
</feature>
<evidence type="ECO:0000259" key="13">
    <source>
        <dbReference type="Pfam" id="PF00349"/>
    </source>
</evidence>
<dbReference type="GO" id="GO:0005524">
    <property type="term" value="F:ATP binding"/>
    <property type="evidence" value="ECO:0007669"/>
    <property type="project" value="UniProtKB-UniRule"/>
</dbReference>
<comment type="catalytic activity">
    <reaction evidence="9">
        <text>a D-hexose + ATP = a D-hexose 6-phosphate + ADP + H(+)</text>
        <dbReference type="Rhea" id="RHEA:22740"/>
        <dbReference type="ChEBI" id="CHEBI:4194"/>
        <dbReference type="ChEBI" id="CHEBI:15378"/>
        <dbReference type="ChEBI" id="CHEBI:30616"/>
        <dbReference type="ChEBI" id="CHEBI:229467"/>
        <dbReference type="ChEBI" id="CHEBI:456216"/>
        <dbReference type="EC" id="2.7.1.1"/>
    </reaction>
    <physiologicalReaction direction="left-to-right" evidence="9">
        <dbReference type="Rhea" id="RHEA:22741"/>
    </physiologicalReaction>
</comment>
<evidence type="ECO:0000256" key="2">
    <source>
        <dbReference type="ARBA" id="ARBA00005028"/>
    </source>
</evidence>
<dbReference type="FunFam" id="3.30.420.40:FF:000805">
    <property type="entry name" value="Hexokinase-2"/>
    <property type="match status" value="1"/>
</dbReference>
<dbReference type="GO" id="GO:0005536">
    <property type="term" value="F:D-glucose binding"/>
    <property type="evidence" value="ECO:0007669"/>
    <property type="project" value="InterPro"/>
</dbReference>
<comment type="pathway">
    <text evidence="1">Carbohydrate degradation; glycolysis; D-glyceraldehyde 3-phosphate and glycerone phosphate from D-glucose: step 1/4.</text>
</comment>
<dbReference type="InterPro" id="IPR001312">
    <property type="entry name" value="Hexokinase"/>
</dbReference>
<comment type="caution">
    <text evidence="15">The sequence shown here is derived from an EMBL/GenBank/DDBJ whole genome shotgun (WGS) entry which is preliminary data.</text>
</comment>
<dbReference type="GO" id="GO:0001678">
    <property type="term" value="P:intracellular glucose homeostasis"/>
    <property type="evidence" value="ECO:0007669"/>
    <property type="project" value="InterPro"/>
</dbReference>
<dbReference type="EMBL" id="MU620967">
    <property type="protein sequence ID" value="KAI8575884.1"/>
    <property type="molecule type" value="Genomic_DNA"/>
</dbReference>
<proteinExistence type="inferred from homology"/>
<evidence type="ECO:0000256" key="10">
    <source>
        <dbReference type="ARBA" id="ARBA00047905"/>
    </source>
</evidence>
<dbReference type="Gene3D" id="3.30.420.40">
    <property type="match status" value="1"/>
</dbReference>
<evidence type="ECO:0000313" key="15">
    <source>
        <dbReference type="EMBL" id="KAI8575884.1"/>
    </source>
</evidence>
<dbReference type="Proteomes" id="UP001206595">
    <property type="component" value="Unassembled WGS sequence"/>
</dbReference>
<dbReference type="FunFam" id="3.40.367.20:FF:000005">
    <property type="entry name" value="Phosphotransferase"/>
    <property type="match status" value="1"/>
</dbReference>
<evidence type="ECO:0000259" key="14">
    <source>
        <dbReference type="Pfam" id="PF03727"/>
    </source>
</evidence>
<comment type="similarity">
    <text evidence="3 12">Belongs to the hexokinase family.</text>
</comment>
<dbReference type="PRINTS" id="PR00475">
    <property type="entry name" value="HEXOKINASE"/>
</dbReference>
<evidence type="ECO:0000313" key="16">
    <source>
        <dbReference type="Proteomes" id="UP001206595"/>
    </source>
</evidence>
<dbReference type="PROSITE" id="PS51748">
    <property type="entry name" value="HEXOKINASE_2"/>
    <property type="match status" value="1"/>
</dbReference>
<gene>
    <name evidence="15" type="ORF">K450DRAFT_259646</name>
</gene>
<dbReference type="EC" id="2.7.1.-" evidence="12"/>
<dbReference type="SUPFAM" id="SSF53067">
    <property type="entry name" value="Actin-like ATPase domain"/>
    <property type="match status" value="2"/>
</dbReference>
<dbReference type="PANTHER" id="PTHR19443:SF16">
    <property type="entry name" value="HEXOKINASE TYPE 1-RELATED"/>
    <property type="match status" value="1"/>
</dbReference>
<dbReference type="Pfam" id="PF00349">
    <property type="entry name" value="Hexokinase_1"/>
    <property type="match status" value="1"/>
</dbReference>
<comment type="catalytic activity">
    <reaction evidence="11">
        <text>D-glucose + ATP = D-glucose 6-phosphate + ADP + H(+)</text>
        <dbReference type="Rhea" id="RHEA:17825"/>
        <dbReference type="ChEBI" id="CHEBI:4167"/>
        <dbReference type="ChEBI" id="CHEBI:15378"/>
        <dbReference type="ChEBI" id="CHEBI:30616"/>
        <dbReference type="ChEBI" id="CHEBI:61548"/>
        <dbReference type="ChEBI" id="CHEBI:456216"/>
        <dbReference type="EC" id="2.7.1.1"/>
    </reaction>
    <physiologicalReaction direction="left-to-right" evidence="11">
        <dbReference type="Rhea" id="RHEA:17826"/>
    </physiologicalReaction>
</comment>
<evidence type="ECO:0000256" key="1">
    <source>
        <dbReference type="ARBA" id="ARBA00004888"/>
    </source>
</evidence>
<dbReference type="Gene3D" id="3.40.367.20">
    <property type="match status" value="1"/>
</dbReference>
<dbReference type="GO" id="GO:0005829">
    <property type="term" value="C:cytosol"/>
    <property type="evidence" value="ECO:0007669"/>
    <property type="project" value="TreeGrafter"/>
</dbReference>
<keyword evidence="8 12" id="KW-0324">Glycolysis</keyword>
<dbReference type="GO" id="GO:0006096">
    <property type="term" value="P:glycolytic process"/>
    <property type="evidence" value="ECO:0007669"/>
    <property type="project" value="UniProtKB-KW"/>
</dbReference>
<evidence type="ECO:0000256" key="5">
    <source>
        <dbReference type="ARBA" id="ARBA00022741"/>
    </source>
</evidence>
<organism evidence="15 16">
    <name type="scientific">Umbelopsis ramanniana AG</name>
    <dbReference type="NCBI Taxonomy" id="1314678"/>
    <lineage>
        <taxon>Eukaryota</taxon>
        <taxon>Fungi</taxon>
        <taxon>Fungi incertae sedis</taxon>
        <taxon>Mucoromycota</taxon>
        <taxon>Mucoromycotina</taxon>
        <taxon>Umbelopsidomycetes</taxon>
        <taxon>Umbelopsidales</taxon>
        <taxon>Umbelopsidaceae</taxon>
        <taxon>Umbelopsis</taxon>
    </lineage>
</organism>
<comment type="pathway">
    <text evidence="2">Carbohydrate metabolism; hexose metabolism.</text>
</comment>
<sequence>MSAWLSRKVSSLNLQELNEFDGSQEQKQALKELGKEFEITTDKLRSIVKQFTFEMQKGLERHGAKVAMIPSFVTGKPTGMESGTYLAIDLGGTNLRVCKVDLLGNGKVEIQQQKYIVPEAMKVGEMRQLCDFIADSVDMFLTEIDTDSYSETLQLGFTFSFPVNLRTINRGNLMQWTKGYCCTGAIGKDPGLMLQDSFRRKNMKVNVAAIVNDTVGTLMAHAYRDPTTFMGIIFGTGTNAAYFEKMDNITKWEDDITSDEMVVNMEWGAFDEERRVLPMTIYDNRLDRESINPGTHIYEKMISGMYLGEIVRNMTLGLVDQLLLFNGKSSPELNKKWSFETSHMSAIEIDTSSDLADTQYVLETVLGIPSTTLLDREMVKTLCRLVGIRAARLSAAGVAAVMTHCNLLPQDACTAAVDGSVFEFYPHFSHNMMKALKELFGEDVEQKIKFSQSHDGSGLGAAVIAMQVSKGNS</sequence>
<protein>
    <recommendedName>
        <fullName evidence="12">Phosphotransferase</fullName>
        <ecNumber evidence="12">2.7.1.-</ecNumber>
    </recommendedName>
</protein>
<dbReference type="InterPro" id="IPR022672">
    <property type="entry name" value="Hexokinase_N"/>
</dbReference>
<name>A0AAD5E349_UMBRA</name>
<evidence type="ECO:0000256" key="11">
    <source>
        <dbReference type="ARBA" id="ARBA00048160"/>
    </source>
</evidence>
<dbReference type="GeneID" id="75917373"/>
<keyword evidence="4 12" id="KW-0808">Transferase</keyword>
<dbReference type="Gene3D" id="1.10.287.1250">
    <property type="match status" value="1"/>
</dbReference>
<evidence type="ECO:0000256" key="3">
    <source>
        <dbReference type="ARBA" id="ARBA00009225"/>
    </source>
</evidence>
<dbReference type="GO" id="GO:0005739">
    <property type="term" value="C:mitochondrion"/>
    <property type="evidence" value="ECO:0007669"/>
    <property type="project" value="TreeGrafter"/>
</dbReference>
<evidence type="ECO:0000256" key="7">
    <source>
        <dbReference type="ARBA" id="ARBA00022840"/>
    </source>
</evidence>
<dbReference type="InterPro" id="IPR043129">
    <property type="entry name" value="ATPase_NBD"/>
</dbReference>
<evidence type="ECO:0000256" key="8">
    <source>
        <dbReference type="ARBA" id="ARBA00023152"/>
    </source>
</evidence>
<dbReference type="GO" id="GO:0004340">
    <property type="term" value="F:glucokinase activity"/>
    <property type="evidence" value="ECO:0007669"/>
    <property type="project" value="TreeGrafter"/>
</dbReference>
<dbReference type="GO" id="GO:0006006">
    <property type="term" value="P:glucose metabolic process"/>
    <property type="evidence" value="ECO:0007669"/>
    <property type="project" value="TreeGrafter"/>
</dbReference>
<reference evidence="15" key="1">
    <citation type="submission" date="2021-06" db="EMBL/GenBank/DDBJ databases">
        <authorList>
            <consortium name="DOE Joint Genome Institute"/>
            <person name="Mondo S.J."/>
            <person name="Amses K.R."/>
            <person name="Simmons D.R."/>
            <person name="Longcore J.E."/>
            <person name="Seto K."/>
            <person name="Alves G.H."/>
            <person name="Bonds A.E."/>
            <person name="Quandt C.A."/>
            <person name="Davis W.J."/>
            <person name="Chang Y."/>
            <person name="Letcher P.M."/>
            <person name="Powell M.J."/>
            <person name="Kuo A."/>
            <person name="Labutti K."/>
            <person name="Pangilinan J."/>
            <person name="Andreopoulos W."/>
            <person name="Tritt A."/>
            <person name="Riley R."/>
            <person name="Hundley H."/>
            <person name="Johnson J."/>
            <person name="Lipzen A."/>
            <person name="Barry K."/>
            <person name="Berbee M.L."/>
            <person name="Buchler N.E."/>
            <person name="Grigoriev I.V."/>
            <person name="Spatafora J.W."/>
            <person name="Stajich J.E."/>
            <person name="James T.Y."/>
        </authorList>
    </citation>
    <scope>NUCLEOTIDE SEQUENCE</scope>
    <source>
        <strain evidence="15">AG</strain>
    </source>
</reference>
<dbReference type="InterPro" id="IPR022673">
    <property type="entry name" value="Hexokinase_C"/>
</dbReference>
<dbReference type="PANTHER" id="PTHR19443">
    <property type="entry name" value="HEXOKINASE"/>
    <property type="match status" value="1"/>
</dbReference>
<evidence type="ECO:0000256" key="9">
    <source>
        <dbReference type="ARBA" id="ARBA00044613"/>
    </source>
</evidence>
<dbReference type="CDD" id="cd24018">
    <property type="entry name" value="ASKHA_NBD_HK_fungi"/>
    <property type="match status" value="1"/>
</dbReference>
<keyword evidence="5 12" id="KW-0547">Nucleotide-binding</keyword>
<dbReference type="AlphaFoldDB" id="A0AAD5E349"/>